<gene>
    <name evidence="3" type="ORF">RM545_01465</name>
</gene>
<feature type="domain" description="Outer membrane protein beta-barrel" evidence="2">
    <location>
        <begin position="34"/>
        <end position="204"/>
    </location>
</feature>
<accession>A0ABU3CGF9</accession>
<dbReference type="RefSeq" id="WP_311493492.1">
    <property type="nucleotide sequence ID" value="NZ_JAVRHO010000002.1"/>
</dbReference>
<feature type="signal peptide" evidence="1">
    <location>
        <begin position="1"/>
        <end position="19"/>
    </location>
</feature>
<organism evidence="3 4">
    <name type="scientific">Autumnicola lenta</name>
    <dbReference type="NCBI Taxonomy" id="3075593"/>
    <lineage>
        <taxon>Bacteria</taxon>
        <taxon>Pseudomonadati</taxon>
        <taxon>Bacteroidota</taxon>
        <taxon>Flavobacteriia</taxon>
        <taxon>Flavobacteriales</taxon>
        <taxon>Flavobacteriaceae</taxon>
        <taxon>Autumnicola</taxon>
    </lineage>
</organism>
<reference evidence="3 4" key="1">
    <citation type="submission" date="2023-09" db="EMBL/GenBank/DDBJ databases">
        <authorList>
            <person name="Rey-Velasco X."/>
        </authorList>
    </citation>
    <scope>NUCLEOTIDE SEQUENCE [LARGE SCALE GENOMIC DNA]</scope>
    <source>
        <strain evidence="3 4">F260</strain>
    </source>
</reference>
<feature type="chain" id="PRO_5045646635" evidence="1">
    <location>
        <begin position="20"/>
        <end position="234"/>
    </location>
</feature>
<evidence type="ECO:0000259" key="2">
    <source>
        <dbReference type="Pfam" id="PF13568"/>
    </source>
</evidence>
<keyword evidence="1" id="KW-0732">Signal</keyword>
<evidence type="ECO:0000313" key="3">
    <source>
        <dbReference type="EMBL" id="MDT0645343.1"/>
    </source>
</evidence>
<name>A0ABU3CGF9_9FLAO</name>
<evidence type="ECO:0000256" key="1">
    <source>
        <dbReference type="SAM" id="SignalP"/>
    </source>
</evidence>
<dbReference type="Pfam" id="PF13568">
    <property type="entry name" value="OMP_b-brl_2"/>
    <property type="match status" value="1"/>
</dbReference>
<dbReference type="EMBL" id="JAVRHO010000002">
    <property type="protein sequence ID" value="MDT0645343.1"/>
    <property type="molecule type" value="Genomic_DNA"/>
</dbReference>
<dbReference type="Proteomes" id="UP001245285">
    <property type="component" value="Unassembled WGS sequence"/>
</dbReference>
<proteinExistence type="predicted"/>
<evidence type="ECO:0000313" key="4">
    <source>
        <dbReference type="Proteomes" id="UP001245285"/>
    </source>
</evidence>
<keyword evidence="4" id="KW-1185">Reference proteome</keyword>
<comment type="caution">
    <text evidence="3">The sequence shown here is derived from an EMBL/GenBank/DDBJ whole genome shotgun (WGS) entry which is preliminary data.</text>
</comment>
<protein>
    <submittedName>
        <fullName evidence="3">Porin family protein</fullName>
    </submittedName>
</protein>
<sequence length="234" mass="26827">MKRILAIFLFILCSQFSNAQFFGDQILNNENFDAQRWSWGYFLGFNSYDFHFDYKDYNPSPVTGQDFRVERRTGFNVGLIGNLKLGSNLDLRLEPGVSFSTRGFQAIKADAGTFREVSSTYVHIPLLLKFSTDRLNNFKPFVVGGLSTSINLSSNENNPDGYNEGQFRMKTNTYYYEIGFGIDLYLYYFKLSPSLRGVFAINDELVQDEDPGNPFTGNVDKMTSRAIFLNFTFQ</sequence>
<dbReference type="InterPro" id="IPR025665">
    <property type="entry name" value="Beta-barrel_OMP_2"/>
</dbReference>